<sequence>MNIIHVWDQSGVACILAKYQNNMGHNAKVIRRVNYDPYGIYDFYKDLVEFIDENSFLEFCLKQANQADVLHIHSRTEVLLYLKKKLENRIKIIMHFHGSDLRGIKQNYSNQKITSIPKLLFKNYNSNRIRERNNLLAEEYADKIFLSTPDLRDKIKKATPIILPNPVDTDHFFQSGAKENSSRNNAFTFSTEATSNSSWIINYCKNHGLDNLQIIDRTKYPISYEKMPEFLKKFDTYVDIRYVNDNLLNNFSKTALEALACGLRVIDYAFRSWNSLPAANEPTNVTKKVLQIYESIS</sequence>
<organism evidence="1 2">
    <name type="scientific">Candidatus Nitrosocosmicus franklandianus</name>
    <dbReference type="NCBI Taxonomy" id="1798806"/>
    <lineage>
        <taxon>Archaea</taxon>
        <taxon>Nitrososphaerota</taxon>
        <taxon>Nitrososphaeria</taxon>
        <taxon>Nitrososphaerales</taxon>
        <taxon>Nitrososphaeraceae</taxon>
        <taxon>Candidatus Nitrosocosmicus</taxon>
    </lineage>
</organism>
<gene>
    <name evidence="1" type="ORF">NFRAN_2684</name>
</gene>
<protein>
    <recommendedName>
        <fullName evidence="3">Glycosyltransferase subfamily 4-like N-terminal domain-containing protein</fullName>
    </recommendedName>
</protein>
<dbReference type="AlphaFoldDB" id="A0A484IDW4"/>
<dbReference type="GeneID" id="39421827"/>
<dbReference type="SUPFAM" id="SSF53756">
    <property type="entry name" value="UDP-Glycosyltransferase/glycogen phosphorylase"/>
    <property type="match status" value="1"/>
</dbReference>
<reference evidence="1 2" key="1">
    <citation type="submission" date="2019-02" db="EMBL/GenBank/DDBJ databases">
        <authorList>
            <person name="Lehtovirta-Morley E L."/>
        </authorList>
    </citation>
    <scope>NUCLEOTIDE SEQUENCE [LARGE SCALE GENOMIC DNA]</scope>
    <source>
        <strain evidence="1">NFRAN1</strain>
    </source>
</reference>
<proteinExistence type="predicted"/>
<accession>A0A484IDW4</accession>
<evidence type="ECO:0000313" key="1">
    <source>
        <dbReference type="EMBL" id="VFJ15006.1"/>
    </source>
</evidence>
<keyword evidence="2" id="KW-1185">Reference proteome</keyword>
<name>A0A484IDW4_9ARCH</name>
<dbReference type="Gene3D" id="3.40.50.2000">
    <property type="entry name" value="Glycogen Phosphorylase B"/>
    <property type="match status" value="1"/>
</dbReference>
<evidence type="ECO:0000313" key="2">
    <source>
        <dbReference type="Proteomes" id="UP000294299"/>
    </source>
</evidence>
<evidence type="ECO:0008006" key="3">
    <source>
        <dbReference type="Google" id="ProtNLM"/>
    </source>
</evidence>
<dbReference type="OrthoDB" id="11420at2157"/>
<dbReference type="EMBL" id="LR216287">
    <property type="protein sequence ID" value="VFJ15006.1"/>
    <property type="molecule type" value="Genomic_DNA"/>
</dbReference>
<dbReference type="Proteomes" id="UP000294299">
    <property type="component" value="Chromosome NFRAN"/>
</dbReference>
<dbReference type="KEGG" id="nfn:NFRAN_2684"/>
<dbReference type="RefSeq" id="WP_134485043.1">
    <property type="nucleotide sequence ID" value="NZ_LR216287.1"/>
</dbReference>